<organism evidence="3 4">
    <name type="scientific">Novipirellula galeiformis</name>
    <dbReference type="NCBI Taxonomy" id="2528004"/>
    <lineage>
        <taxon>Bacteria</taxon>
        <taxon>Pseudomonadati</taxon>
        <taxon>Planctomycetota</taxon>
        <taxon>Planctomycetia</taxon>
        <taxon>Pirellulales</taxon>
        <taxon>Pirellulaceae</taxon>
        <taxon>Novipirellula</taxon>
    </lineage>
</organism>
<keyword evidence="4" id="KW-1185">Reference proteome</keyword>
<feature type="transmembrane region" description="Helical" evidence="1">
    <location>
        <begin position="45"/>
        <end position="63"/>
    </location>
</feature>
<dbReference type="InterPro" id="IPR002881">
    <property type="entry name" value="DUF58"/>
</dbReference>
<proteinExistence type="predicted"/>
<dbReference type="OrthoDB" id="9812729at2"/>
<name>A0A5C6C1D8_9BACT</name>
<dbReference type="Proteomes" id="UP000316304">
    <property type="component" value="Unassembled WGS sequence"/>
</dbReference>
<dbReference type="Pfam" id="PF01882">
    <property type="entry name" value="DUF58"/>
    <property type="match status" value="1"/>
</dbReference>
<dbReference type="PANTHER" id="PTHR34351:SF1">
    <property type="entry name" value="SLR1927 PROTEIN"/>
    <property type="match status" value="1"/>
</dbReference>
<evidence type="ECO:0000313" key="3">
    <source>
        <dbReference type="EMBL" id="TWU17326.1"/>
    </source>
</evidence>
<feature type="transmembrane region" description="Helical" evidence="1">
    <location>
        <begin position="21"/>
        <end position="39"/>
    </location>
</feature>
<sequence>MLLRNESLNSSVQSRKVRLTRLGMHFVFVSTFAMLGGALRGFNLLLVVAGILVGALFVQWRWSRGALMALSIRRRLPTEAFAGKAFAVNFEVTNHSAWMSLWLLRVEDQVKSRAPQHEREPIGTPYGGAIQYIAAASTATTSSMMVPQSRGRLTFGPLRVASSFPLDLLTAKVTDNHDETLEVFPNLVTLKRGWQRALSGRHEGVSRASERSGRSDGDFFGLRPYRDGDTLRKIHWRTSARLNEPVVSQYEQSQRYELCVLVDGFLATPKTSNVNVELAISVAASLVLRLSGLTTNRIVLVAAGRQPLAMMAGASAEQKREVLSLLSRLEVTDSPTFTAALDQAAGVGGRFKDLLVVSPRARNPTLASTSDEERRVFDRWLRRRALRWIDVSSAAERGWFEVSNEK</sequence>
<evidence type="ECO:0000313" key="4">
    <source>
        <dbReference type="Proteomes" id="UP000316304"/>
    </source>
</evidence>
<feature type="domain" description="DUF58" evidence="2">
    <location>
        <begin position="222"/>
        <end position="344"/>
    </location>
</feature>
<evidence type="ECO:0000259" key="2">
    <source>
        <dbReference type="Pfam" id="PF01882"/>
    </source>
</evidence>
<reference evidence="3 4" key="1">
    <citation type="submission" date="2019-02" db="EMBL/GenBank/DDBJ databases">
        <title>Deep-cultivation of Planctomycetes and their phenomic and genomic characterization uncovers novel biology.</title>
        <authorList>
            <person name="Wiegand S."/>
            <person name="Jogler M."/>
            <person name="Boedeker C."/>
            <person name="Pinto D."/>
            <person name="Vollmers J."/>
            <person name="Rivas-Marin E."/>
            <person name="Kohn T."/>
            <person name="Peeters S.H."/>
            <person name="Heuer A."/>
            <person name="Rast P."/>
            <person name="Oberbeckmann S."/>
            <person name="Bunk B."/>
            <person name="Jeske O."/>
            <person name="Meyerdierks A."/>
            <person name="Storesund J.E."/>
            <person name="Kallscheuer N."/>
            <person name="Luecker S."/>
            <person name="Lage O.M."/>
            <person name="Pohl T."/>
            <person name="Merkel B.J."/>
            <person name="Hornburger P."/>
            <person name="Mueller R.-W."/>
            <person name="Bruemmer F."/>
            <person name="Labrenz M."/>
            <person name="Spormann A.M."/>
            <person name="Op Den Camp H."/>
            <person name="Overmann J."/>
            <person name="Amann R."/>
            <person name="Jetten M.S.M."/>
            <person name="Mascher T."/>
            <person name="Medema M.H."/>
            <person name="Devos D.P."/>
            <person name="Kaster A.-K."/>
            <person name="Ovreas L."/>
            <person name="Rohde M."/>
            <person name="Galperin M.Y."/>
            <person name="Jogler C."/>
        </authorList>
    </citation>
    <scope>NUCLEOTIDE SEQUENCE [LARGE SCALE GENOMIC DNA]</scope>
    <source>
        <strain evidence="3 4">Pla52o</strain>
    </source>
</reference>
<dbReference type="PANTHER" id="PTHR34351">
    <property type="entry name" value="SLR1927 PROTEIN-RELATED"/>
    <property type="match status" value="1"/>
</dbReference>
<protein>
    <recommendedName>
        <fullName evidence="2">DUF58 domain-containing protein</fullName>
    </recommendedName>
</protein>
<gene>
    <name evidence="3" type="ORF">Pla52o_53320</name>
</gene>
<dbReference type="AlphaFoldDB" id="A0A5C6C1D8"/>
<keyword evidence="1" id="KW-1133">Transmembrane helix</keyword>
<dbReference type="RefSeq" id="WP_146597253.1">
    <property type="nucleotide sequence ID" value="NZ_SJPT01000013.1"/>
</dbReference>
<accession>A0A5C6C1D8</accession>
<keyword evidence="1" id="KW-0812">Transmembrane</keyword>
<evidence type="ECO:0000256" key="1">
    <source>
        <dbReference type="SAM" id="Phobius"/>
    </source>
</evidence>
<dbReference type="EMBL" id="SJPT01000013">
    <property type="protein sequence ID" value="TWU17326.1"/>
    <property type="molecule type" value="Genomic_DNA"/>
</dbReference>
<comment type="caution">
    <text evidence="3">The sequence shown here is derived from an EMBL/GenBank/DDBJ whole genome shotgun (WGS) entry which is preliminary data.</text>
</comment>
<keyword evidence="1" id="KW-0472">Membrane</keyword>